<proteinExistence type="predicted"/>
<dbReference type="PANTHER" id="PTHR12725">
    <property type="entry name" value="HALOACID DEHALOGENASE-LIKE HYDROLASE"/>
    <property type="match status" value="1"/>
</dbReference>
<comment type="caution">
    <text evidence="1">The sequence shown here is derived from an EMBL/GenBank/DDBJ whole genome shotgun (WGS) entry which is preliminary data.</text>
</comment>
<dbReference type="InterPro" id="IPR023214">
    <property type="entry name" value="HAD_sf"/>
</dbReference>
<accession>A0A848P691</accession>
<dbReference type="SFLD" id="SFLDG01129">
    <property type="entry name" value="C1.5:_HAD__Beta-PGM__Phosphata"/>
    <property type="match status" value="1"/>
</dbReference>
<sequence length="295" mass="33155">MHSTRGARARRTRLSARTWPREVVAPTPPKQQPVWLFDLDNTLHHASHAIFPQINRLMTAYVARVLGTDDATASQVRVDYWRRYGATLLGMVRHHGVDPDDFLAQAHTFDDLRAMVRAERGLAQLLRALPGRKILLTNAPVAYAREVVRLIGLKRAFAREIAVEHMWVHRRLRPKPDPLMLRRLLARERIAPSRAILVEDTLSHLKRYRKLGIGTVWVTGYLRRVAPGVVSPSAALSSQSAAEALHPMQVAAMGARANSPHQPAAAPILFANRPGYVSVKVKSVLQLKRRLVRRG</sequence>
<dbReference type="SUPFAM" id="SSF56784">
    <property type="entry name" value="HAD-like"/>
    <property type="match status" value="1"/>
</dbReference>
<dbReference type="NCBIfam" id="TIGR01509">
    <property type="entry name" value="HAD-SF-IA-v3"/>
    <property type="match status" value="1"/>
</dbReference>
<protein>
    <submittedName>
        <fullName evidence="1">Pyrimidine 5'-nucleotidase</fullName>
    </submittedName>
</protein>
<reference evidence="1 2" key="1">
    <citation type="submission" date="2020-04" db="EMBL/GenBank/DDBJ databases">
        <title>Ralstonia insidiosa genome sequencing and assembly.</title>
        <authorList>
            <person name="Martins R.C.R."/>
            <person name="Perdigao-Neto L.V."/>
            <person name="Levin A.S.S."/>
            <person name="Costa S.F."/>
        </authorList>
    </citation>
    <scope>NUCLEOTIDE SEQUENCE [LARGE SCALE GENOMIC DNA]</scope>
    <source>
        <strain evidence="1 2">5047</strain>
    </source>
</reference>
<dbReference type="Gene3D" id="3.40.50.1000">
    <property type="entry name" value="HAD superfamily/HAD-like"/>
    <property type="match status" value="1"/>
</dbReference>
<dbReference type="NCBIfam" id="TIGR01993">
    <property type="entry name" value="Pyr-5-nucltdase"/>
    <property type="match status" value="1"/>
</dbReference>
<dbReference type="RefSeq" id="WP_169341375.1">
    <property type="nucleotide sequence ID" value="NZ_JABBZM010000026.1"/>
</dbReference>
<dbReference type="AlphaFoldDB" id="A0A848P691"/>
<dbReference type="InterPro" id="IPR010237">
    <property type="entry name" value="Pyr-5-nucltdase"/>
</dbReference>
<dbReference type="InterPro" id="IPR036412">
    <property type="entry name" value="HAD-like_sf"/>
</dbReference>
<organism evidence="1 2">
    <name type="scientific">Ralstonia insidiosa</name>
    <dbReference type="NCBI Taxonomy" id="190721"/>
    <lineage>
        <taxon>Bacteria</taxon>
        <taxon>Pseudomonadati</taxon>
        <taxon>Pseudomonadota</taxon>
        <taxon>Betaproteobacteria</taxon>
        <taxon>Burkholderiales</taxon>
        <taxon>Burkholderiaceae</taxon>
        <taxon>Ralstonia</taxon>
    </lineage>
</organism>
<gene>
    <name evidence="1" type="ORF">HGR00_23255</name>
</gene>
<dbReference type="SFLD" id="SFLDG01132">
    <property type="entry name" value="C1.5.3:_5'-Nucleotidase_Like"/>
    <property type="match status" value="1"/>
</dbReference>
<dbReference type="Gene3D" id="1.10.150.450">
    <property type="match status" value="1"/>
</dbReference>
<evidence type="ECO:0000313" key="1">
    <source>
        <dbReference type="EMBL" id="NMV40835.1"/>
    </source>
</evidence>
<evidence type="ECO:0000313" key="2">
    <source>
        <dbReference type="Proteomes" id="UP000575469"/>
    </source>
</evidence>
<dbReference type="Pfam" id="PF00702">
    <property type="entry name" value="Hydrolase"/>
    <property type="match status" value="1"/>
</dbReference>
<dbReference type="SFLD" id="SFLDS00003">
    <property type="entry name" value="Haloacid_Dehalogenase"/>
    <property type="match status" value="1"/>
</dbReference>
<dbReference type="Proteomes" id="UP000575469">
    <property type="component" value="Unassembled WGS sequence"/>
</dbReference>
<dbReference type="PANTHER" id="PTHR12725:SF117">
    <property type="entry name" value="HALOACID DEHALOGENASE-LIKE HYDROLASE"/>
    <property type="match status" value="1"/>
</dbReference>
<dbReference type="EMBL" id="JABBZM010000026">
    <property type="protein sequence ID" value="NMV40835.1"/>
    <property type="molecule type" value="Genomic_DNA"/>
</dbReference>
<dbReference type="InterPro" id="IPR006439">
    <property type="entry name" value="HAD-SF_hydro_IA"/>
</dbReference>
<name>A0A848P691_9RALS</name>